<dbReference type="InterPro" id="IPR054352">
    <property type="entry name" value="ACT_Aspartokinase"/>
</dbReference>
<evidence type="ECO:0000256" key="5">
    <source>
        <dbReference type="ARBA" id="ARBA00022777"/>
    </source>
</evidence>
<evidence type="ECO:0000256" key="4">
    <source>
        <dbReference type="ARBA" id="ARBA00022741"/>
    </source>
</evidence>
<dbReference type="GO" id="GO:0016491">
    <property type="term" value="F:oxidoreductase activity"/>
    <property type="evidence" value="ECO:0007669"/>
    <property type="project" value="UniProtKB-KW"/>
</dbReference>
<dbReference type="Gene3D" id="3.30.2130.10">
    <property type="entry name" value="VC0802-like"/>
    <property type="match status" value="1"/>
</dbReference>
<feature type="domain" description="Aspartate/glutamate/uridylate kinase" evidence="10">
    <location>
        <begin position="2"/>
        <end position="283"/>
    </location>
</feature>
<dbReference type="Proteomes" id="UP000587760">
    <property type="component" value="Unassembled WGS sequence"/>
</dbReference>
<keyword evidence="12" id="KW-0560">Oxidoreductase</keyword>
<protein>
    <recommendedName>
        <fullName evidence="8">Aspartokinase</fullName>
        <ecNumber evidence="8">2.7.2.4</ecNumber>
    </recommendedName>
</protein>
<dbReference type="UniPathway" id="UPA00050">
    <property type="reaction ID" value="UER00461"/>
</dbReference>
<evidence type="ECO:0000313" key="12">
    <source>
        <dbReference type="EMBL" id="MBB6478446.1"/>
    </source>
</evidence>
<dbReference type="Pfam" id="PF22468">
    <property type="entry name" value="ACT_9"/>
    <property type="match status" value="1"/>
</dbReference>
<dbReference type="EC" id="2.7.2.4" evidence="8"/>
<evidence type="ECO:0000256" key="8">
    <source>
        <dbReference type="RuleBase" id="RU003448"/>
    </source>
</evidence>
<evidence type="ECO:0000313" key="13">
    <source>
        <dbReference type="Proteomes" id="UP000587760"/>
    </source>
</evidence>
<keyword evidence="6" id="KW-0067">ATP-binding</keyword>
<comment type="pathway">
    <text evidence="1 9">Amino-acid biosynthesis; L-lysine biosynthesis via DAP pathway; (S)-tetrahydrodipicolinate from L-aspartate: step 1/4.</text>
</comment>
<dbReference type="GO" id="GO:0005829">
    <property type="term" value="C:cytosol"/>
    <property type="evidence" value="ECO:0007669"/>
    <property type="project" value="TreeGrafter"/>
</dbReference>
<dbReference type="NCBIfam" id="TIGR00657">
    <property type="entry name" value="asp_kinases"/>
    <property type="match status" value="1"/>
</dbReference>
<dbReference type="InterPro" id="IPR005260">
    <property type="entry name" value="Asp_kin_monofn"/>
</dbReference>
<dbReference type="PIRSF" id="PIRSF000726">
    <property type="entry name" value="Asp_kin"/>
    <property type="match status" value="1"/>
</dbReference>
<comment type="catalytic activity">
    <reaction evidence="7 8">
        <text>L-aspartate + ATP = 4-phospho-L-aspartate + ADP</text>
        <dbReference type="Rhea" id="RHEA:23776"/>
        <dbReference type="ChEBI" id="CHEBI:29991"/>
        <dbReference type="ChEBI" id="CHEBI:30616"/>
        <dbReference type="ChEBI" id="CHEBI:57535"/>
        <dbReference type="ChEBI" id="CHEBI:456216"/>
        <dbReference type="EC" id="2.7.2.4"/>
    </reaction>
</comment>
<dbReference type="GO" id="GO:0005524">
    <property type="term" value="F:ATP binding"/>
    <property type="evidence" value="ECO:0007669"/>
    <property type="project" value="UniProtKB-KW"/>
</dbReference>
<dbReference type="GO" id="GO:0009090">
    <property type="term" value="P:homoserine biosynthetic process"/>
    <property type="evidence" value="ECO:0007669"/>
    <property type="project" value="TreeGrafter"/>
</dbReference>
<dbReference type="SUPFAM" id="SSF55021">
    <property type="entry name" value="ACT-like"/>
    <property type="match status" value="2"/>
</dbReference>
<evidence type="ECO:0000256" key="1">
    <source>
        <dbReference type="ARBA" id="ARBA00004766"/>
    </source>
</evidence>
<evidence type="ECO:0000256" key="6">
    <source>
        <dbReference type="ARBA" id="ARBA00022840"/>
    </source>
</evidence>
<comment type="pathway">
    <text evidence="9">Amino-acid biosynthesis; L-threonine biosynthesis; L-threonine from L-aspartate: step 1/5.</text>
</comment>
<dbReference type="GO" id="GO:0009088">
    <property type="term" value="P:threonine biosynthetic process"/>
    <property type="evidence" value="ECO:0007669"/>
    <property type="project" value="UniProtKB-UniPathway"/>
</dbReference>
<dbReference type="Gene3D" id="3.40.1160.10">
    <property type="entry name" value="Acetylglutamate kinase-like"/>
    <property type="match status" value="1"/>
</dbReference>
<keyword evidence="13" id="KW-1185">Reference proteome</keyword>
<sequence length="456" mass="50015">MKKIVVKFGGSNLKSKEDITKIIKTIEGYNRPLVIVVSAFYGITNYLTEGLETARRDESHVGEIITFLKKLKKETLEENISDPGLQEEAYNLVKERLEELEKYLLGIHYIGEIPDFVEDRVLSYGEKLSSLLLSLILKSHGIEAVEAQPEEIGLVTDGAFRNASIDFERSRNSVSQALNNDTIYIVPGFYGVSPDRKITLLGRGGSDYSAAAIASCIDAEYLDVWKDVNGYMSADPGLIPGAVRVKNLSYNEAAELSYFGAKILHPRTVEPLLDQGIPVRVFNINRAGIIDPLSIIGPDETIGSTLKSVTYSDAFAVLKLEGAGVGIKEGILARVTTLFDRNFINIKSVVTSQTAINIYLESPDLDRAVSLLKENRVHTITAVVPYDNLSIIALVGDGLIHSQGLAYRMIGAVAEQGIDLKIVSIGASDSAAYCVVDRNDREEAVRVIHRTFFEGL</sequence>
<dbReference type="CDD" id="cd04892">
    <property type="entry name" value="ACT_AK-like_2"/>
    <property type="match status" value="1"/>
</dbReference>
<dbReference type="InterPro" id="IPR036393">
    <property type="entry name" value="AceGlu_kinase-like_sf"/>
</dbReference>
<evidence type="ECO:0000259" key="11">
    <source>
        <dbReference type="Pfam" id="PF22468"/>
    </source>
</evidence>
<organism evidence="12 13">
    <name type="scientific">Spirochaeta isovalerica</name>
    <dbReference type="NCBI Taxonomy" id="150"/>
    <lineage>
        <taxon>Bacteria</taxon>
        <taxon>Pseudomonadati</taxon>
        <taxon>Spirochaetota</taxon>
        <taxon>Spirochaetia</taxon>
        <taxon>Spirochaetales</taxon>
        <taxon>Spirochaetaceae</taxon>
        <taxon>Spirochaeta</taxon>
    </lineage>
</organism>
<dbReference type="UniPathway" id="UPA00034">
    <property type="reaction ID" value="UER00015"/>
</dbReference>
<evidence type="ECO:0000256" key="3">
    <source>
        <dbReference type="ARBA" id="ARBA00022679"/>
    </source>
</evidence>
<comment type="pathway">
    <text evidence="9">Amino-acid biosynthesis; L-methionine biosynthesis via de novo pathway; L-homoserine from L-aspartate: step 1/3.</text>
</comment>
<dbReference type="PANTHER" id="PTHR21499:SF59">
    <property type="entry name" value="ASPARTOKINASE"/>
    <property type="match status" value="1"/>
</dbReference>
<dbReference type="SUPFAM" id="SSF53633">
    <property type="entry name" value="Carbamate kinase-like"/>
    <property type="match status" value="1"/>
</dbReference>
<dbReference type="InterPro" id="IPR001048">
    <property type="entry name" value="Asp/Glu/Uridylate_kinase"/>
</dbReference>
<gene>
    <name evidence="12" type="ORF">HNR50_000079</name>
</gene>
<name>A0A841R3P9_9SPIO</name>
<dbReference type="Pfam" id="PF00696">
    <property type="entry name" value="AA_kinase"/>
    <property type="match status" value="1"/>
</dbReference>
<evidence type="ECO:0000256" key="2">
    <source>
        <dbReference type="ARBA" id="ARBA00010122"/>
    </source>
</evidence>
<dbReference type="AlphaFoldDB" id="A0A841R3P9"/>
<evidence type="ECO:0000256" key="7">
    <source>
        <dbReference type="ARBA" id="ARBA00047872"/>
    </source>
</evidence>
<keyword evidence="9" id="KW-0028">Amino-acid biosynthesis</keyword>
<reference evidence="12 13" key="1">
    <citation type="submission" date="2020-08" db="EMBL/GenBank/DDBJ databases">
        <title>Genomic Encyclopedia of Type Strains, Phase IV (KMG-IV): sequencing the most valuable type-strain genomes for metagenomic binning, comparative biology and taxonomic classification.</title>
        <authorList>
            <person name="Goeker M."/>
        </authorList>
    </citation>
    <scope>NUCLEOTIDE SEQUENCE [LARGE SCALE GENOMIC DNA]</scope>
    <source>
        <strain evidence="12 13">DSM 2461</strain>
    </source>
</reference>
<keyword evidence="4" id="KW-0547">Nucleotide-binding</keyword>
<feature type="domain" description="Aspartokinase ACT" evidence="11">
    <location>
        <begin position="392"/>
        <end position="452"/>
    </location>
</feature>
<dbReference type="GO" id="GO:0009089">
    <property type="term" value="P:lysine biosynthetic process via diaminopimelate"/>
    <property type="evidence" value="ECO:0007669"/>
    <property type="project" value="UniProtKB-UniPathway"/>
</dbReference>
<dbReference type="PANTHER" id="PTHR21499">
    <property type="entry name" value="ASPARTATE KINASE"/>
    <property type="match status" value="1"/>
</dbReference>
<accession>A0A841R3P9</accession>
<dbReference type="RefSeq" id="WP_184742294.1">
    <property type="nucleotide sequence ID" value="NZ_JACHGJ010000001.1"/>
</dbReference>
<keyword evidence="5 8" id="KW-0418">Kinase</keyword>
<dbReference type="InterPro" id="IPR045865">
    <property type="entry name" value="ACT-like_dom_sf"/>
</dbReference>
<dbReference type="InterPro" id="IPR001341">
    <property type="entry name" value="Asp_kinase"/>
</dbReference>
<proteinExistence type="inferred from homology"/>
<evidence type="ECO:0000259" key="10">
    <source>
        <dbReference type="Pfam" id="PF00696"/>
    </source>
</evidence>
<dbReference type="EMBL" id="JACHGJ010000001">
    <property type="protein sequence ID" value="MBB6478446.1"/>
    <property type="molecule type" value="Genomic_DNA"/>
</dbReference>
<dbReference type="GO" id="GO:0004072">
    <property type="term" value="F:aspartate kinase activity"/>
    <property type="evidence" value="ECO:0007669"/>
    <property type="project" value="UniProtKB-EC"/>
</dbReference>
<comment type="similarity">
    <text evidence="2 8">Belongs to the aspartokinase family.</text>
</comment>
<keyword evidence="3 8" id="KW-0808">Transferase</keyword>
<evidence type="ECO:0000256" key="9">
    <source>
        <dbReference type="RuleBase" id="RU004249"/>
    </source>
</evidence>
<dbReference type="UniPathway" id="UPA00051">
    <property type="reaction ID" value="UER00462"/>
</dbReference>
<comment type="caution">
    <text evidence="12">The sequence shown here is derived from an EMBL/GenBank/DDBJ whole genome shotgun (WGS) entry which is preliminary data.</text>
</comment>
<dbReference type="CDD" id="cd04868">
    <property type="entry name" value="ACT_AK-like"/>
    <property type="match status" value="1"/>
</dbReference>